<proteinExistence type="inferred from homology"/>
<feature type="transmembrane region" description="Helical" evidence="9">
    <location>
        <begin position="128"/>
        <end position="148"/>
    </location>
</feature>
<feature type="active site" evidence="9">
    <location>
        <position position="128"/>
    </location>
</feature>
<dbReference type="PANTHER" id="PTHR33695">
    <property type="entry name" value="LIPOPROTEIN SIGNAL PEPTIDASE"/>
    <property type="match status" value="1"/>
</dbReference>
<keyword evidence="5 9" id="KW-0064">Aspartyl protease</keyword>
<sequence>MLILFYSVAFLVILIDQISKYWARTYLKLGDTMVVWDGVLNFTHIQNSGSAFGLFQGYGRLFVPVAIIIAVIVIFMLHKGYISSKVMRIGLALYVGGAMGNAIDRVLFNQVTDFIHFQFREGILNLADYALVFGVILIFIDAIIIDFIRKRKTLGMS</sequence>
<comment type="caution">
    <text evidence="11">The sequence shown here is derived from an EMBL/GenBank/DDBJ whole genome shotgun (WGS) entry which is preliminary data.</text>
</comment>
<keyword evidence="4 9" id="KW-0812">Transmembrane</keyword>
<feature type="transmembrane region" description="Helical" evidence="9">
    <location>
        <begin position="58"/>
        <end position="77"/>
    </location>
</feature>
<comment type="similarity">
    <text evidence="1 9 10">Belongs to the peptidase A8 family.</text>
</comment>
<comment type="catalytic activity">
    <reaction evidence="9">
        <text>Release of signal peptides from bacterial membrane prolipoproteins. Hydrolyzes -Xaa-Yaa-Zaa-|-(S,diacylglyceryl)Cys-, in which Xaa is hydrophobic (preferably Leu), and Yaa (Ala or Ser) and Zaa (Gly or Ala) have small, neutral side chains.</text>
        <dbReference type="EC" id="3.4.23.36"/>
    </reaction>
</comment>
<evidence type="ECO:0000256" key="10">
    <source>
        <dbReference type="RuleBase" id="RU004181"/>
    </source>
</evidence>
<evidence type="ECO:0000313" key="11">
    <source>
        <dbReference type="EMBL" id="GAA0472028.1"/>
    </source>
</evidence>
<reference evidence="11 12" key="1">
    <citation type="journal article" date="2019" name="Int. J. Syst. Evol. Microbiol.">
        <title>The Global Catalogue of Microorganisms (GCM) 10K type strain sequencing project: providing services to taxonomists for standard genome sequencing and annotation.</title>
        <authorList>
            <consortium name="The Broad Institute Genomics Platform"/>
            <consortium name="The Broad Institute Genome Sequencing Center for Infectious Disease"/>
            <person name="Wu L."/>
            <person name="Ma J."/>
        </authorList>
    </citation>
    <scope>NUCLEOTIDE SEQUENCE [LARGE SCALE GENOMIC DNA]</scope>
    <source>
        <strain evidence="11 12">JCM 14193</strain>
    </source>
</reference>
<evidence type="ECO:0000256" key="1">
    <source>
        <dbReference type="ARBA" id="ARBA00006139"/>
    </source>
</evidence>
<dbReference type="InterPro" id="IPR001872">
    <property type="entry name" value="Peptidase_A8"/>
</dbReference>
<organism evidence="11 12">
    <name type="scientific">Alkalibacillus silvisoli</name>
    <dbReference type="NCBI Taxonomy" id="392823"/>
    <lineage>
        <taxon>Bacteria</taxon>
        <taxon>Bacillati</taxon>
        <taxon>Bacillota</taxon>
        <taxon>Bacilli</taxon>
        <taxon>Bacillales</taxon>
        <taxon>Bacillaceae</taxon>
        <taxon>Alkalibacillus</taxon>
    </lineage>
</organism>
<dbReference type="NCBIfam" id="TIGR00077">
    <property type="entry name" value="lspA"/>
    <property type="match status" value="1"/>
</dbReference>
<keyword evidence="6 9" id="KW-0378">Hydrolase</keyword>
<keyword evidence="3 9" id="KW-0645">Protease</keyword>
<dbReference type="Pfam" id="PF01252">
    <property type="entry name" value="Peptidase_A8"/>
    <property type="match status" value="1"/>
</dbReference>
<dbReference type="EMBL" id="BAAACZ010000030">
    <property type="protein sequence ID" value="GAA0472028.1"/>
    <property type="molecule type" value="Genomic_DNA"/>
</dbReference>
<evidence type="ECO:0000313" key="12">
    <source>
        <dbReference type="Proteomes" id="UP001500740"/>
    </source>
</evidence>
<keyword evidence="12" id="KW-1185">Reference proteome</keyword>
<evidence type="ECO:0000256" key="6">
    <source>
        <dbReference type="ARBA" id="ARBA00022801"/>
    </source>
</evidence>
<accession>A0ABN1AB21</accession>
<evidence type="ECO:0000256" key="4">
    <source>
        <dbReference type="ARBA" id="ARBA00022692"/>
    </source>
</evidence>
<evidence type="ECO:0000256" key="2">
    <source>
        <dbReference type="ARBA" id="ARBA00022475"/>
    </source>
</evidence>
<dbReference type="PRINTS" id="PR00781">
    <property type="entry name" value="LIPOSIGPTASE"/>
</dbReference>
<feature type="active site" evidence="9">
    <location>
        <position position="113"/>
    </location>
</feature>
<keyword evidence="8 9" id="KW-0472">Membrane</keyword>
<keyword evidence="2 9" id="KW-1003">Cell membrane</keyword>
<evidence type="ECO:0000256" key="9">
    <source>
        <dbReference type="HAMAP-Rule" id="MF_00161"/>
    </source>
</evidence>
<keyword evidence="7 9" id="KW-1133">Transmembrane helix</keyword>
<gene>
    <name evidence="11" type="primary">lspA_2</name>
    <name evidence="9" type="synonym">lspA</name>
    <name evidence="11" type="ORF">GCM10008935_30010</name>
</gene>
<protein>
    <recommendedName>
        <fullName evidence="9">Lipoprotein signal peptidase</fullName>
        <ecNumber evidence="9">3.4.23.36</ecNumber>
    </recommendedName>
    <alternativeName>
        <fullName evidence="9">Prolipoprotein signal peptidase</fullName>
    </alternativeName>
    <alternativeName>
        <fullName evidence="9">Signal peptidase II</fullName>
        <shortName evidence="9">SPase II</shortName>
    </alternativeName>
</protein>
<comment type="function">
    <text evidence="9">This protein specifically catalyzes the removal of signal peptides from prolipoproteins.</text>
</comment>
<evidence type="ECO:0000256" key="8">
    <source>
        <dbReference type="ARBA" id="ARBA00023136"/>
    </source>
</evidence>
<evidence type="ECO:0000256" key="3">
    <source>
        <dbReference type="ARBA" id="ARBA00022670"/>
    </source>
</evidence>
<dbReference type="Proteomes" id="UP001500740">
    <property type="component" value="Unassembled WGS sequence"/>
</dbReference>
<dbReference type="EC" id="3.4.23.36" evidence="9"/>
<comment type="pathway">
    <text evidence="9">Protein modification; lipoprotein biosynthesis (signal peptide cleavage).</text>
</comment>
<dbReference type="PANTHER" id="PTHR33695:SF1">
    <property type="entry name" value="LIPOPROTEIN SIGNAL PEPTIDASE"/>
    <property type="match status" value="1"/>
</dbReference>
<dbReference type="HAMAP" id="MF_00161">
    <property type="entry name" value="LspA"/>
    <property type="match status" value="1"/>
</dbReference>
<comment type="subcellular location">
    <subcellularLocation>
        <location evidence="9">Cell membrane</location>
        <topology evidence="9">Multi-pass membrane protein</topology>
    </subcellularLocation>
</comment>
<evidence type="ECO:0000256" key="7">
    <source>
        <dbReference type="ARBA" id="ARBA00022989"/>
    </source>
</evidence>
<evidence type="ECO:0000256" key="5">
    <source>
        <dbReference type="ARBA" id="ARBA00022750"/>
    </source>
</evidence>
<comment type="caution">
    <text evidence="9">Lacks conserved residue(s) required for the propagation of feature annotation.</text>
</comment>
<name>A0ABN1AB21_9BACI</name>
<feature type="transmembrane region" description="Helical" evidence="9">
    <location>
        <begin position="89"/>
        <end position="108"/>
    </location>
</feature>
<dbReference type="RefSeq" id="WP_343785000.1">
    <property type="nucleotide sequence ID" value="NZ_BAAACZ010000030.1"/>
</dbReference>